<dbReference type="VEuPathDB" id="AmoebaDB:DICPUDRAFT_77422"/>
<dbReference type="EMBL" id="GL871013">
    <property type="protein sequence ID" value="EGC36899.1"/>
    <property type="molecule type" value="Genomic_DNA"/>
</dbReference>
<dbReference type="OMA" id="QLDKHTM"/>
<reference evidence="4" key="1">
    <citation type="journal article" date="2011" name="Genome Biol.">
        <title>Comparative genomics of the social amoebae Dictyostelium discoideum and Dictyostelium purpureum.</title>
        <authorList>
            <consortium name="US DOE Joint Genome Institute (JGI-PGF)"/>
            <person name="Sucgang R."/>
            <person name="Kuo A."/>
            <person name="Tian X."/>
            <person name="Salerno W."/>
            <person name="Parikh A."/>
            <person name="Feasley C.L."/>
            <person name="Dalin E."/>
            <person name="Tu H."/>
            <person name="Huang E."/>
            <person name="Barry K."/>
            <person name="Lindquist E."/>
            <person name="Shapiro H."/>
            <person name="Bruce D."/>
            <person name="Schmutz J."/>
            <person name="Salamov A."/>
            <person name="Fey P."/>
            <person name="Gaudet P."/>
            <person name="Anjard C."/>
            <person name="Babu M.M."/>
            <person name="Basu S."/>
            <person name="Bushmanova Y."/>
            <person name="van der Wel H."/>
            <person name="Katoh-Kurasawa M."/>
            <person name="Dinh C."/>
            <person name="Coutinho P.M."/>
            <person name="Saito T."/>
            <person name="Elias M."/>
            <person name="Schaap P."/>
            <person name="Kay R.R."/>
            <person name="Henrissat B."/>
            <person name="Eichinger L."/>
            <person name="Rivero F."/>
            <person name="Putnam N.H."/>
            <person name="West C.M."/>
            <person name="Loomis W.F."/>
            <person name="Chisholm R.L."/>
            <person name="Shaulsky G."/>
            <person name="Strassmann J.E."/>
            <person name="Queller D.C."/>
            <person name="Kuspa A."/>
            <person name="Grigoriev I.V."/>
        </authorList>
    </citation>
    <scope>NUCLEOTIDE SEQUENCE [LARGE SCALE GENOMIC DNA]</scope>
    <source>
        <strain evidence="4">QSDP1</strain>
    </source>
</reference>
<organism evidence="3 4">
    <name type="scientific">Dictyostelium purpureum</name>
    <name type="common">Slime mold</name>
    <dbReference type="NCBI Taxonomy" id="5786"/>
    <lineage>
        <taxon>Eukaryota</taxon>
        <taxon>Amoebozoa</taxon>
        <taxon>Evosea</taxon>
        <taxon>Eumycetozoa</taxon>
        <taxon>Dictyostelia</taxon>
        <taxon>Dictyosteliales</taxon>
        <taxon>Dictyosteliaceae</taxon>
        <taxon>Dictyostelium</taxon>
    </lineage>
</organism>
<dbReference type="GeneID" id="10503936"/>
<gene>
    <name evidence="3" type="ORF">DICPUDRAFT_77422</name>
</gene>
<dbReference type="SUPFAM" id="SSF46565">
    <property type="entry name" value="Chaperone J-domain"/>
    <property type="match status" value="1"/>
</dbReference>
<keyword evidence="4" id="KW-1185">Reference proteome</keyword>
<dbReference type="Gene3D" id="1.10.287.110">
    <property type="entry name" value="DnaJ domain"/>
    <property type="match status" value="1"/>
</dbReference>
<dbReference type="InParanoid" id="F0ZGK0"/>
<dbReference type="RefSeq" id="XP_003286542.1">
    <property type="nucleotide sequence ID" value="XM_003286494.1"/>
</dbReference>
<sequence length="578" mass="66277">MDRIDKDILKDFDDKIKANSNDDDSDSGDEKFEKQLNNIDFYAVLNIPRNASADEIKIAYKKLAFTYHPDKQADEALKKETQELFTLITMAKDILSDPKLRAIYDKFGLEGLEHSKAIVNKYKEVDTLLKALDRIKKESEEEKLIEQFSATGSQSISLGYHRDYNLFFFKTLKSESTFNIQTKKFGSFEIIPSITKKKNNYTWFGLATTYRYAVNSNSELFFTNTYEEIGGNSQTIGIKSMLTQNSYGSIYGCVENGVPRRAGVILTKTLSPTVQAVARCAVSREFHTASLLLKRVVQKRIFELSLDYHTLSGLHASITRIIPISKKSKLFVSIGGYNGLTAWNDYGATGLTISLNRRLSKVFEIDFSMQITPSRFLYVIGFHHRYQAIQIPIPIYSDSDISWKSSLLFFTVPTVAYTLVRQLVIRPLLRKKEEKKIKEKKEKYAEQARKSKRKAEMDILLVSVLVENKIKKEKTKNGLIIQEAIYGKINEKLDSSDPFSAEFPPYVDVTVPLQYLVEESKLELHSNNKKSDLLGFWDPRIGEEKQLKVTYFFQNKLHRVVVNDSDQLLIPLKSHLIQ</sequence>
<dbReference type="PROSITE" id="PS50076">
    <property type="entry name" value="DNAJ_2"/>
    <property type="match status" value="1"/>
</dbReference>
<dbReference type="FunCoup" id="F0ZGK0">
    <property type="interactions" value="131"/>
</dbReference>
<dbReference type="InterPro" id="IPR024586">
    <property type="entry name" value="DnaJ-like_C11_C"/>
</dbReference>
<dbReference type="CDD" id="cd06257">
    <property type="entry name" value="DnaJ"/>
    <property type="match status" value="1"/>
</dbReference>
<evidence type="ECO:0000313" key="4">
    <source>
        <dbReference type="Proteomes" id="UP000001064"/>
    </source>
</evidence>
<dbReference type="PANTHER" id="PTHR44157:SF1">
    <property type="entry name" value="DNAJ HOMOLOG SUBFAMILY C MEMBER 11"/>
    <property type="match status" value="1"/>
</dbReference>
<dbReference type="GO" id="GO:0005739">
    <property type="term" value="C:mitochondrion"/>
    <property type="evidence" value="ECO:0007669"/>
    <property type="project" value="GOC"/>
</dbReference>
<accession>F0ZGK0</accession>
<evidence type="ECO:0000313" key="3">
    <source>
        <dbReference type="EMBL" id="EGC36899.1"/>
    </source>
</evidence>
<feature type="domain" description="J" evidence="2">
    <location>
        <begin position="40"/>
        <end position="108"/>
    </location>
</feature>
<dbReference type="OrthoDB" id="18010at2759"/>
<dbReference type="PANTHER" id="PTHR44157">
    <property type="entry name" value="DNAJ HOMOLOG SUBFAMILY C MEMBER 11"/>
    <property type="match status" value="1"/>
</dbReference>
<dbReference type="Pfam" id="PF00226">
    <property type="entry name" value="DnaJ"/>
    <property type="match status" value="1"/>
</dbReference>
<dbReference type="InterPro" id="IPR052243">
    <property type="entry name" value="Mito_inner_membrane_organizer"/>
</dbReference>
<evidence type="ECO:0000256" key="1">
    <source>
        <dbReference type="ARBA" id="ARBA00023186"/>
    </source>
</evidence>
<dbReference type="InterPro" id="IPR001623">
    <property type="entry name" value="DnaJ_domain"/>
</dbReference>
<dbReference type="eggNOG" id="KOG0718">
    <property type="taxonomic scope" value="Eukaryota"/>
</dbReference>
<protein>
    <recommendedName>
        <fullName evidence="2">J domain-containing protein</fullName>
    </recommendedName>
</protein>
<dbReference type="AlphaFoldDB" id="F0ZGK0"/>
<dbReference type="SMART" id="SM00271">
    <property type="entry name" value="DnaJ"/>
    <property type="match status" value="1"/>
</dbReference>
<dbReference type="InterPro" id="IPR036869">
    <property type="entry name" value="J_dom_sf"/>
</dbReference>
<dbReference type="Proteomes" id="UP000001064">
    <property type="component" value="Unassembled WGS sequence"/>
</dbReference>
<dbReference type="PRINTS" id="PR00625">
    <property type="entry name" value="JDOMAIN"/>
</dbReference>
<dbReference type="STRING" id="5786.F0ZGK0"/>
<dbReference type="Pfam" id="PF11875">
    <property type="entry name" value="DnaJ-like_C11_C"/>
    <property type="match status" value="1"/>
</dbReference>
<proteinExistence type="predicted"/>
<dbReference type="KEGG" id="dpp:DICPUDRAFT_77422"/>
<evidence type="ECO:0000259" key="2">
    <source>
        <dbReference type="PROSITE" id="PS50076"/>
    </source>
</evidence>
<keyword evidence="1" id="KW-0143">Chaperone</keyword>
<dbReference type="GO" id="GO:0042407">
    <property type="term" value="P:cristae formation"/>
    <property type="evidence" value="ECO:0000318"/>
    <property type="project" value="GO_Central"/>
</dbReference>
<name>F0ZGK0_DICPU</name>